<evidence type="ECO:0000313" key="12">
    <source>
        <dbReference type="EMBL" id="HGE99754.1"/>
    </source>
</evidence>
<dbReference type="NCBIfam" id="NF004014">
    <property type="entry name" value="PRK05477.1-4"/>
    <property type="match status" value="1"/>
</dbReference>
<feature type="domain" description="Asn/Gln amidotransferase" evidence="11">
    <location>
        <begin position="323"/>
        <end position="475"/>
    </location>
</feature>
<dbReference type="AlphaFoldDB" id="A0A7C3YTI0"/>
<dbReference type="InterPro" id="IPR042114">
    <property type="entry name" value="GatB_C_1"/>
</dbReference>
<dbReference type="HAMAP" id="MF_00121">
    <property type="entry name" value="GatB"/>
    <property type="match status" value="1"/>
</dbReference>
<organism evidence="12">
    <name type="scientific">candidate division WOR-3 bacterium</name>
    <dbReference type="NCBI Taxonomy" id="2052148"/>
    <lineage>
        <taxon>Bacteria</taxon>
        <taxon>Bacteria division WOR-3</taxon>
    </lineage>
</organism>
<comment type="catalytic activity">
    <reaction evidence="9 10">
        <text>L-glutamyl-tRNA(Gln) + L-glutamine + ATP + H2O = L-glutaminyl-tRNA(Gln) + L-glutamate + ADP + phosphate + H(+)</text>
        <dbReference type="Rhea" id="RHEA:17521"/>
        <dbReference type="Rhea" id="RHEA-COMP:9681"/>
        <dbReference type="Rhea" id="RHEA-COMP:9684"/>
        <dbReference type="ChEBI" id="CHEBI:15377"/>
        <dbReference type="ChEBI" id="CHEBI:15378"/>
        <dbReference type="ChEBI" id="CHEBI:29985"/>
        <dbReference type="ChEBI" id="CHEBI:30616"/>
        <dbReference type="ChEBI" id="CHEBI:43474"/>
        <dbReference type="ChEBI" id="CHEBI:58359"/>
        <dbReference type="ChEBI" id="CHEBI:78520"/>
        <dbReference type="ChEBI" id="CHEBI:78521"/>
        <dbReference type="ChEBI" id="CHEBI:456216"/>
    </reaction>
</comment>
<reference evidence="12" key="1">
    <citation type="journal article" date="2020" name="mSystems">
        <title>Genome- and Community-Level Interaction Insights into Carbon Utilization and Element Cycling Functions of Hydrothermarchaeota in Hydrothermal Sediment.</title>
        <authorList>
            <person name="Zhou Z."/>
            <person name="Liu Y."/>
            <person name="Xu W."/>
            <person name="Pan J."/>
            <person name="Luo Z.H."/>
            <person name="Li M."/>
        </authorList>
    </citation>
    <scope>NUCLEOTIDE SEQUENCE [LARGE SCALE GENOMIC DNA]</scope>
    <source>
        <strain evidence="12">SpSt-906</strain>
    </source>
</reference>
<dbReference type="SUPFAM" id="SSF55931">
    <property type="entry name" value="Glutamine synthetase/guanido kinase"/>
    <property type="match status" value="1"/>
</dbReference>
<dbReference type="InterPro" id="IPR004413">
    <property type="entry name" value="GatB"/>
</dbReference>
<dbReference type="GO" id="GO:0005524">
    <property type="term" value="F:ATP binding"/>
    <property type="evidence" value="ECO:0007669"/>
    <property type="project" value="UniProtKB-KW"/>
</dbReference>
<dbReference type="InterPro" id="IPR017958">
    <property type="entry name" value="Gln-tRNA_amidoTrfase_suB_CS"/>
</dbReference>
<evidence type="ECO:0000256" key="10">
    <source>
        <dbReference type="HAMAP-Rule" id="MF_00121"/>
    </source>
</evidence>
<keyword evidence="5 10" id="KW-0067">ATP-binding</keyword>
<comment type="subunit">
    <text evidence="2 10">Heterotrimer of A, B and C subunits.</text>
</comment>
<dbReference type="EC" id="6.3.5.-" evidence="10"/>
<dbReference type="NCBIfam" id="NF004012">
    <property type="entry name" value="PRK05477.1-2"/>
    <property type="match status" value="1"/>
</dbReference>
<dbReference type="PANTHER" id="PTHR11659">
    <property type="entry name" value="GLUTAMYL-TRNA GLN AMIDOTRANSFERASE SUBUNIT B MITOCHONDRIAL AND PROKARYOTIC PET112-RELATED"/>
    <property type="match status" value="1"/>
</dbReference>
<accession>A0A7C3YTI0</accession>
<evidence type="ECO:0000256" key="2">
    <source>
        <dbReference type="ARBA" id="ARBA00011123"/>
    </source>
</evidence>
<evidence type="ECO:0000256" key="9">
    <source>
        <dbReference type="ARBA" id="ARBA00047913"/>
    </source>
</evidence>
<comment type="caution">
    <text evidence="12">The sequence shown here is derived from an EMBL/GenBank/DDBJ whole genome shotgun (WGS) entry which is preliminary data.</text>
</comment>
<dbReference type="Pfam" id="PF02934">
    <property type="entry name" value="GatB_N"/>
    <property type="match status" value="1"/>
</dbReference>
<dbReference type="SMART" id="SM00845">
    <property type="entry name" value="GatB_Yqey"/>
    <property type="match status" value="1"/>
</dbReference>
<dbReference type="InterPro" id="IPR003789">
    <property type="entry name" value="Asn/Gln_tRNA_amidoTrase-B-like"/>
</dbReference>
<dbReference type="InterPro" id="IPR014746">
    <property type="entry name" value="Gln_synth/guanido_kin_cat_dom"/>
</dbReference>
<dbReference type="Gene3D" id="1.10.10.410">
    <property type="match status" value="1"/>
</dbReference>
<evidence type="ECO:0000256" key="5">
    <source>
        <dbReference type="ARBA" id="ARBA00022840"/>
    </source>
</evidence>
<dbReference type="GO" id="GO:0050567">
    <property type="term" value="F:glutaminyl-tRNA synthase (glutamine-hydrolyzing) activity"/>
    <property type="evidence" value="ECO:0007669"/>
    <property type="project" value="UniProtKB-UniRule"/>
</dbReference>
<evidence type="ECO:0000256" key="8">
    <source>
        <dbReference type="ARBA" id="ARBA00047380"/>
    </source>
</evidence>
<dbReference type="Pfam" id="PF02637">
    <property type="entry name" value="GatB_Yqey"/>
    <property type="match status" value="1"/>
</dbReference>
<dbReference type="EMBL" id="DTMQ01000042">
    <property type="protein sequence ID" value="HGE99754.1"/>
    <property type="molecule type" value="Genomic_DNA"/>
</dbReference>
<keyword evidence="4 10" id="KW-0547">Nucleotide-binding</keyword>
<comment type="function">
    <text evidence="7 10">Allows the formation of correctly charged Asn-tRNA(Asn) or Gln-tRNA(Gln) through the transamidation of misacylated Asp-tRNA(Asn) or Glu-tRNA(Gln) in organisms which lack either or both of asparaginyl-tRNA or glutaminyl-tRNA synthetases. The reaction takes place in the presence of glutamine and ATP through an activated phospho-Asp-tRNA(Asn) or phospho-Glu-tRNA(Gln).</text>
</comment>
<dbReference type="GO" id="GO:0006412">
    <property type="term" value="P:translation"/>
    <property type="evidence" value="ECO:0007669"/>
    <property type="project" value="UniProtKB-UniRule"/>
</dbReference>
<keyword evidence="6 10" id="KW-0648">Protein biosynthesis</keyword>
<keyword evidence="3 10" id="KW-0436">Ligase</keyword>
<dbReference type="InterPro" id="IPR023168">
    <property type="entry name" value="GatB_Yqey_C_2"/>
</dbReference>
<evidence type="ECO:0000256" key="7">
    <source>
        <dbReference type="ARBA" id="ARBA00024799"/>
    </source>
</evidence>
<proteinExistence type="inferred from homology"/>
<name>A0A7C3YTI0_UNCW3</name>
<dbReference type="Gene3D" id="1.10.150.380">
    <property type="entry name" value="GatB domain, N-terminal subdomain"/>
    <property type="match status" value="1"/>
</dbReference>
<keyword evidence="12" id="KW-0808">Transferase</keyword>
<comment type="catalytic activity">
    <reaction evidence="8 10">
        <text>L-aspartyl-tRNA(Asn) + L-glutamine + ATP + H2O = L-asparaginyl-tRNA(Asn) + L-glutamate + ADP + phosphate + 2 H(+)</text>
        <dbReference type="Rhea" id="RHEA:14513"/>
        <dbReference type="Rhea" id="RHEA-COMP:9674"/>
        <dbReference type="Rhea" id="RHEA-COMP:9677"/>
        <dbReference type="ChEBI" id="CHEBI:15377"/>
        <dbReference type="ChEBI" id="CHEBI:15378"/>
        <dbReference type="ChEBI" id="CHEBI:29985"/>
        <dbReference type="ChEBI" id="CHEBI:30616"/>
        <dbReference type="ChEBI" id="CHEBI:43474"/>
        <dbReference type="ChEBI" id="CHEBI:58359"/>
        <dbReference type="ChEBI" id="CHEBI:78515"/>
        <dbReference type="ChEBI" id="CHEBI:78516"/>
        <dbReference type="ChEBI" id="CHEBI:456216"/>
    </reaction>
</comment>
<evidence type="ECO:0000256" key="6">
    <source>
        <dbReference type="ARBA" id="ARBA00022917"/>
    </source>
</evidence>
<dbReference type="InterPro" id="IPR018027">
    <property type="entry name" value="Asn/Gln_amidotransferase"/>
</dbReference>
<evidence type="ECO:0000256" key="4">
    <source>
        <dbReference type="ARBA" id="ARBA00022741"/>
    </source>
</evidence>
<gene>
    <name evidence="10 12" type="primary">gatB</name>
    <name evidence="12" type="ORF">ENX07_06795</name>
</gene>
<sequence length="481" mass="54786">MKICSDYETVIGLEVHIQLNTKTKLFCSCSVEFGEKPNTNVCPVCLGFPGVLPVLNDNAVHLAIKAALALNCSIQSISTFARKHYFYPDLPKGYQITQYEKPLAKNGFLMVGDKKIRIRRLHLEEDAGKLLHTPNATLIDFNRCGVPLVEVVTEPDISSPEEAVAFLSELRNILRYLEVSSGDMEKGHLRCEPNISLKKGNILGTRREIKNLNSLKSVREALNYEIATQRAILESGGKIVQKTLLWDEAEKKTLPMREKEEAEDYRYFPEPDLPPLVIREEEIEEIKKTIPELPGEKKKRFVASYSLSEKEAEILIREKALADYYEEVIAHGEKPTTEFYKLSASWIINEVGRILNEENIPITQFKISPPQLAQLLNFLKEGKITQRAAKDVFFKMAREGKSAKEIIEREGLEKKVDEQELEITVKEVLKENPEVISSYKKGKTTVIEFLLGQVMKKTKGRFPPNQVREKILENLKSHTEC</sequence>
<evidence type="ECO:0000256" key="1">
    <source>
        <dbReference type="ARBA" id="ARBA00005306"/>
    </source>
</evidence>
<comment type="similarity">
    <text evidence="1 10">Belongs to the GatB/GatE family. GatB subfamily.</text>
</comment>
<dbReference type="PROSITE" id="PS01234">
    <property type="entry name" value="GATB"/>
    <property type="match status" value="1"/>
</dbReference>
<evidence type="ECO:0000259" key="11">
    <source>
        <dbReference type="SMART" id="SM00845"/>
    </source>
</evidence>
<dbReference type="SUPFAM" id="SSF89095">
    <property type="entry name" value="GatB/YqeY motif"/>
    <property type="match status" value="1"/>
</dbReference>
<dbReference type="GO" id="GO:0016740">
    <property type="term" value="F:transferase activity"/>
    <property type="evidence" value="ECO:0007669"/>
    <property type="project" value="UniProtKB-KW"/>
</dbReference>
<dbReference type="InterPro" id="IPR017959">
    <property type="entry name" value="Asn/Gln-tRNA_amidoTrfase_suB/E"/>
</dbReference>
<evidence type="ECO:0000256" key="3">
    <source>
        <dbReference type="ARBA" id="ARBA00022598"/>
    </source>
</evidence>
<dbReference type="FunFam" id="1.10.10.410:FF:000001">
    <property type="entry name" value="Aspartyl/glutamyl-tRNA(Asn/Gln) amidotransferase subunit B"/>
    <property type="match status" value="1"/>
</dbReference>
<protein>
    <recommendedName>
        <fullName evidence="10">Aspartyl/glutamyl-tRNA(Asn/Gln) amidotransferase subunit B</fullName>
        <shortName evidence="10">Asp/Glu-ADT subunit B</shortName>
        <ecNumber evidence="10">6.3.5.-</ecNumber>
    </recommendedName>
</protein>
<dbReference type="NCBIfam" id="TIGR00133">
    <property type="entry name" value="gatB"/>
    <property type="match status" value="1"/>
</dbReference>
<dbReference type="InterPro" id="IPR006075">
    <property type="entry name" value="Asn/Gln-tRNA_Trfase_suB/E_cat"/>
</dbReference>